<dbReference type="SUPFAM" id="SSF159238">
    <property type="entry name" value="SO1590-like"/>
    <property type="match status" value="1"/>
</dbReference>
<accession>A0ABT6GPT6</accession>
<proteinExistence type="predicted"/>
<dbReference type="EMBL" id="JAKZMO010000007">
    <property type="protein sequence ID" value="MDG5483177.1"/>
    <property type="molecule type" value="Genomic_DNA"/>
</dbReference>
<dbReference type="Gene3D" id="2.40.350.10">
    <property type="entry name" value="SO1590-like"/>
    <property type="match status" value="1"/>
</dbReference>
<evidence type="ECO:0000313" key="1">
    <source>
        <dbReference type="EMBL" id="MDG5483177.1"/>
    </source>
</evidence>
<dbReference type="RefSeq" id="WP_278220927.1">
    <property type="nucleotide sequence ID" value="NZ_JAKZMO010000007.1"/>
</dbReference>
<comment type="caution">
    <text evidence="1">The sequence shown here is derived from an EMBL/GenBank/DDBJ whole genome shotgun (WGS) entry which is preliminary data.</text>
</comment>
<reference evidence="1" key="1">
    <citation type="journal article" date="2023" name="Environ. Microbiol.">
        <title>The 2-methylpropene degradation pathway in Mycobacteriaceae family strains.</title>
        <authorList>
            <person name="Helbich S."/>
            <person name="Barrantes I."/>
            <person name="Dos Anjos Borges L.G."/>
            <person name="Pieper D.H."/>
            <person name="Vainshtein Y."/>
            <person name="Sohn K."/>
            <person name="Engesser K.H."/>
        </authorList>
    </citation>
    <scope>NUCLEOTIDE SEQUENCE</scope>
    <source>
        <strain evidence="1">IBE100</strain>
    </source>
</reference>
<sequence length="43" mass="4824">MTTQIKAEFEIAGWDETPFQDGDEETKLTEALVETRYSGDVDG</sequence>
<evidence type="ECO:0000313" key="2">
    <source>
        <dbReference type="Proteomes" id="UP001154266"/>
    </source>
</evidence>
<dbReference type="Proteomes" id="UP001154266">
    <property type="component" value="Unassembled WGS sequence"/>
</dbReference>
<name>A0ABT6GPT6_MYCGU</name>
<organism evidence="1 2">
    <name type="scientific">Mycolicibacterium gadium</name>
    <name type="common">Mycobacterium gadium</name>
    <dbReference type="NCBI Taxonomy" id="1794"/>
    <lineage>
        <taxon>Bacteria</taxon>
        <taxon>Bacillati</taxon>
        <taxon>Actinomycetota</taxon>
        <taxon>Actinomycetes</taxon>
        <taxon>Mycobacteriales</taxon>
        <taxon>Mycobacteriaceae</taxon>
        <taxon>Mycolicibacterium</taxon>
    </lineage>
</organism>
<protein>
    <submittedName>
        <fullName evidence="1">DUF3224 domain-containing protein</fullName>
    </submittedName>
</protein>
<gene>
    <name evidence="1" type="ORF">MNO81_10270</name>
</gene>
<dbReference type="InterPro" id="IPR023159">
    <property type="entry name" value="SO1590-like_sf"/>
</dbReference>
<keyword evidence="2" id="KW-1185">Reference proteome</keyword>